<feature type="transmembrane region" description="Helical" evidence="1">
    <location>
        <begin position="6"/>
        <end position="25"/>
    </location>
</feature>
<evidence type="ECO:0000313" key="3">
    <source>
        <dbReference type="EMBL" id="OFI35432.1"/>
    </source>
</evidence>
<keyword evidence="1" id="KW-0812">Transmembrane</keyword>
<reference evidence="3 4" key="1">
    <citation type="submission" date="2016-09" db="EMBL/GenBank/DDBJ databases">
        <title>Alteromonas lipolytica, a new species isolated from sea water.</title>
        <authorList>
            <person name="Wu Y.-H."/>
            <person name="Cheng H."/>
            <person name="Xu X.-W."/>
        </authorList>
    </citation>
    <scope>NUCLEOTIDE SEQUENCE [LARGE SCALE GENOMIC DNA]</scope>
    <source>
        <strain evidence="3 4">JW12</strain>
    </source>
</reference>
<dbReference type="Proteomes" id="UP000176037">
    <property type="component" value="Unassembled WGS sequence"/>
</dbReference>
<comment type="caution">
    <text evidence="3">The sequence shown here is derived from an EMBL/GenBank/DDBJ whole genome shotgun (WGS) entry which is preliminary data.</text>
</comment>
<sequence length="292" mass="33268">MELFFVILAAAIPFVLFIATIALLLKVAQKKSRIPFEYSEMARTPAFSLIQSQKELNFNMLSWAMLSSIYFQLPFSIPTISTLLGFEEKIGQWYSYSIIFFIAATFSLIKAVKVFSKIRNIRLGIEAEWAVSHALSKITDSNVRVFHDVQGPNFNIDHVVTYQGGILAIETKGRRKPNIQNSSITHKIAVEGDKIQFPHFTDTSTIEQSKRQANWLSKELTQSTGMEVTTSPLVVIPGWYIENKQKPTVPVMSHKTLTKYYRLTKKLMLDESALARINYQLEQLAMRGSDEF</sequence>
<gene>
    <name evidence="3" type="ORF">BFC17_11730</name>
</gene>
<dbReference type="EMBL" id="MJIC01000009">
    <property type="protein sequence ID" value="OFI35432.1"/>
    <property type="molecule type" value="Genomic_DNA"/>
</dbReference>
<name>A0A1E8FHL4_9ALTE</name>
<evidence type="ECO:0000259" key="2">
    <source>
        <dbReference type="PROSITE" id="PS50965"/>
    </source>
</evidence>
<organism evidence="3 4">
    <name type="scientific">Alteromonas lipolytica</name>
    <dbReference type="NCBI Taxonomy" id="1856405"/>
    <lineage>
        <taxon>Bacteria</taxon>
        <taxon>Pseudomonadati</taxon>
        <taxon>Pseudomonadota</taxon>
        <taxon>Gammaproteobacteria</taxon>
        <taxon>Alteromonadales</taxon>
        <taxon>Alteromonadaceae</taxon>
        <taxon>Alteromonas/Salinimonas group</taxon>
        <taxon>Alteromonas</taxon>
    </lineage>
</organism>
<accession>A0A1E8FHL4</accession>
<feature type="domain" description="NERD" evidence="2">
    <location>
        <begin position="123"/>
        <end position="243"/>
    </location>
</feature>
<evidence type="ECO:0000256" key="1">
    <source>
        <dbReference type="SAM" id="Phobius"/>
    </source>
</evidence>
<dbReference type="PROSITE" id="PS50965">
    <property type="entry name" value="NERD"/>
    <property type="match status" value="1"/>
</dbReference>
<dbReference type="Pfam" id="PF08378">
    <property type="entry name" value="NERD"/>
    <property type="match status" value="1"/>
</dbReference>
<protein>
    <recommendedName>
        <fullName evidence="2">NERD domain-containing protein</fullName>
    </recommendedName>
</protein>
<dbReference type="OrthoDB" id="572185at2"/>
<dbReference type="InterPro" id="IPR011528">
    <property type="entry name" value="NERD"/>
</dbReference>
<feature type="transmembrane region" description="Helical" evidence="1">
    <location>
        <begin position="56"/>
        <end position="73"/>
    </location>
</feature>
<keyword evidence="1" id="KW-0472">Membrane</keyword>
<dbReference type="RefSeq" id="WP_070175176.1">
    <property type="nucleotide sequence ID" value="NZ_BMJR01000006.1"/>
</dbReference>
<dbReference type="AlphaFoldDB" id="A0A1E8FHL4"/>
<keyword evidence="4" id="KW-1185">Reference proteome</keyword>
<proteinExistence type="predicted"/>
<evidence type="ECO:0000313" key="4">
    <source>
        <dbReference type="Proteomes" id="UP000176037"/>
    </source>
</evidence>
<keyword evidence="1" id="KW-1133">Transmembrane helix</keyword>
<feature type="transmembrane region" description="Helical" evidence="1">
    <location>
        <begin position="93"/>
        <end position="112"/>
    </location>
</feature>